<dbReference type="EMBL" id="CM017877">
    <property type="protein sequence ID" value="KAG1347982.1"/>
    <property type="molecule type" value="Genomic_DNA"/>
</dbReference>
<evidence type="ECO:0000256" key="2">
    <source>
        <dbReference type="ARBA" id="ARBA00022801"/>
    </source>
</evidence>
<dbReference type="PANTHER" id="PTHR32241:SF12">
    <property type="entry name" value="OS03G0784100 PROTEIN"/>
    <property type="match status" value="1"/>
</dbReference>
<gene>
    <name evidence="4" type="ORF">COCNU_06G018110</name>
</gene>
<keyword evidence="3" id="KW-0443">Lipid metabolism</keyword>
<sequence length="147" mass="16281">MEPSLNVDKLCHEIFSILENKFLSDRHEPNLFLATESPSSVRPPNASTIGRVRILSIDGGSSASNCLFARLKAFLRNLSNDPASRIADFFDLATRSSTSGVLAVMLFIRASNGRPLFSANEAHYLLSKNRPRLATSDEQGFLHKIFQ</sequence>
<comment type="caution">
    <text evidence="4">The sequence shown here is derived from an EMBL/GenBank/DDBJ whole genome shotgun (WGS) entry which is preliminary data.</text>
</comment>
<dbReference type="GO" id="GO:0016042">
    <property type="term" value="P:lipid catabolic process"/>
    <property type="evidence" value="ECO:0007669"/>
    <property type="project" value="UniProtKB-KW"/>
</dbReference>
<keyword evidence="3" id="KW-0442">Lipid degradation</keyword>
<organism evidence="4 5">
    <name type="scientific">Cocos nucifera</name>
    <name type="common">Coconut palm</name>
    <dbReference type="NCBI Taxonomy" id="13894"/>
    <lineage>
        <taxon>Eukaryota</taxon>
        <taxon>Viridiplantae</taxon>
        <taxon>Streptophyta</taxon>
        <taxon>Embryophyta</taxon>
        <taxon>Tracheophyta</taxon>
        <taxon>Spermatophyta</taxon>
        <taxon>Magnoliopsida</taxon>
        <taxon>Liliopsida</taxon>
        <taxon>Arecaceae</taxon>
        <taxon>Arecoideae</taxon>
        <taxon>Cocoseae</taxon>
        <taxon>Attaleinae</taxon>
        <taxon>Cocos</taxon>
    </lineage>
</organism>
<evidence type="ECO:0000256" key="1">
    <source>
        <dbReference type="ARBA" id="ARBA00010240"/>
    </source>
</evidence>
<evidence type="ECO:0000313" key="5">
    <source>
        <dbReference type="Proteomes" id="UP000797356"/>
    </source>
</evidence>
<evidence type="ECO:0000313" key="4">
    <source>
        <dbReference type="EMBL" id="KAG1347982.1"/>
    </source>
</evidence>
<evidence type="ECO:0000256" key="3">
    <source>
        <dbReference type="ARBA" id="ARBA00022963"/>
    </source>
</evidence>
<dbReference type="PANTHER" id="PTHR32241">
    <property type="entry name" value="PATATIN-LIKE PROTEIN 6"/>
    <property type="match status" value="1"/>
</dbReference>
<reference evidence="4" key="2">
    <citation type="submission" date="2019-07" db="EMBL/GenBank/DDBJ databases">
        <authorList>
            <person name="Yang Y."/>
            <person name="Bocs S."/>
            <person name="Baudouin L."/>
        </authorList>
    </citation>
    <scope>NUCLEOTIDE SEQUENCE</scope>
    <source>
        <tissue evidence="4">Spear leaf of Hainan Tall coconut</tissue>
    </source>
</reference>
<dbReference type="AlphaFoldDB" id="A0A8K0IDN6"/>
<dbReference type="Gene3D" id="3.40.1090.10">
    <property type="entry name" value="Cytosolic phospholipase A2 catalytic domain"/>
    <property type="match status" value="1"/>
</dbReference>
<keyword evidence="2" id="KW-0378">Hydrolase</keyword>
<name>A0A8K0IDN6_COCNU</name>
<dbReference type="GO" id="GO:0016787">
    <property type="term" value="F:hydrolase activity"/>
    <property type="evidence" value="ECO:0007669"/>
    <property type="project" value="UniProtKB-KW"/>
</dbReference>
<accession>A0A8K0IDN6</accession>
<reference evidence="4" key="1">
    <citation type="journal article" date="2017" name="Gigascience">
        <title>The genome draft of coconut (Cocos nucifera).</title>
        <authorList>
            <person name="Xiao Y."/>
            <person name="Xu P."/>
            <person name="Fan H."/>
            <person name="Baudouin L."/>
            <person name="Xia W."/>
            <person name="Bocs S."/>
            <person name="Xu J."/>
            <person name="Li Q."/>
            <person name="Guo A."/>
            <person name="Zhou L."/>
            <person name="Li J."/>
            <person name="Wu Y."/>
            <person name="Ma Z."/>
            <person name="Armero A."/>
            <person name="Issali A.E."/>
            <person name="Liu N."/>
            <person name="Peng M."/>
            <person name="Yang Y."/>
        </authorList>
    </citation>
    <scope>NUCLEOTIDE SEQUENCE</scope>
    <source>
        <tissue evidence="4">Spear leaf of Hainan Tall coconut</tissue>
    </source>
</reference>
<dbReference type="Proteomes" id="UP000797356">
    <property type="component" value="Chromosome 6"/>
</dbReference>
<protein>
    <submittedName>
        <fullName evidence="4">Putative Patatin-like protein 6</fullName>
    </submittedName>
</protein>
<comment type="similarity">
    <text evidence="1">Belongs to the patatin family.</text>
</comment>
<keyword evidence="5" id="KW-1185">Reference proteome</keyword>
<proteinExistence type="inferred from homology"/>